<reference evidence="8" key="1">
    <citation type="submission" date="2022-09" db="EMBL/GenBank/DDBJ databases">
        <title>Rhodovastum sp. nov. RN2-1 isolated from soil in Seongnam, South Korea.</title>
        <authorList>
            <person name="Le N.T."/>
        </authorList>
    </citation>
    <scope>NUCLEOTIDE SEQUENCE</scope>
    <source>
        <strain evidence="8">RN2-1</strain>
    </source>
</reference>
<keyword evidence="4" id="KW-0378">Hydrolase</keyword>
<dbReference type="InterPro" id="IPR011335">
    <property type="entry name" value="Restrct_endonuc-II-like"/>
</dbReference>
<dbReference type="Pfam" id="PF03852">
    <property type="entry name" value="Vsr"/>
    <property type="match status" value="1"/>
</dbReference>
<keyword evidence="3" id="KW-0227">DNA damage</keyword>
<dbReference type="AlphaFoldDB" id="A0AA42CJB8"/>
<dbReference type="GO" id="GO:0016787">
    <property type="term" value="F:hydrolase activity"/>
    <property type="evidence" value="ECO:0007669"/>
    <property type="project" value="UniProtKB-KW"/>
</dbReference>
<dbReference type="InterPro" id="IPR004603">
    <property type="entry name" value="DNA_mismatch_endonuc_vsr"/>
</dbReference>
<evidence type="ECO:0000256" key="7">
    <source>
        <dbReference type="SAM" id="MobiDB-lite"/>
    </source>
</evidence>
<evidence type="ECO:0000256" key="1">
    <source>
        <dbReference type="ARBA" id="ARBA00022722"/>
    </source>
</evidence>
<keyword evidence="9" id="KW-1185">Reference proteome</keyword>
<dbReference type="SUPFAM" id="SSF52980">
    <property type="entry name" value="Restriction endonuclease-like"/>
    <property type="match status" value="1"/>
</dbReference>
<evidence type="ECO:0000256" key="6">
    <source>
        <dbReference type="ARBA" id="ARBA00029466"/>
    </source>
</evidence>
<reference evidence="8" key="2">
    <citation type="submission" date="2022-10" db="EMBL/GenBank/DDBJ databases">
        <authorList>
            <person name="Trinh H.N."/>
        </authorList>
    </citation>
    <scope>NUCLEOTIDE SEQUENCE</scope>
    <source>
        <strain evidence="8">RN2-1</strain>
    </source>
</reference>
<keyword evidence="1" id="KW-0540">Nuclease</keyword>
<evidence type="ECO:0000256" key="3">
    <source>
        <dbReference type="ARBA" id="ARBA00022763"/>
    </source>
</evidence>
<gene>
    <name evidence="8" type="ORF">OL599_19455</name>
</gene>
<dbReference type="Gene3D" id="3.40.960.10">
    <property type="entry name" value="VSR Endonuclease"/>
    <property type="match status" value="1"/>
</dbReference>
<evidence type="ECO:0000313" key="9">
    <source>
        <dbReference type="Proteomes" id="UP001165679"/>
    </source>
</evidence>
<sequence>MKEKSYQRRGRSGDQGTLRRDAKLQTAVNVTAASDNADGTPGRRHRGDIMSPEKRSAVMARIRGQHTGPERTIAALLADAGLHCERHVRGLPGRPDFVFPEERVAVLVDGDFWHGWRFALWRDKLSEAWEAKIAANRRRDDQNRRRLRSMGWHVVRLWEHQIDKSPKACLDRICATLAKASPRIPSR</sequence>
<evidence type="ECO:0000256" key="4">
    <source>
        <dbReference type="ARBA" id="ARBA00022801"/>
    </source>
</evidence>
<organism evidence="8 9">
    <name type="scientific">Limobrevibacterium gyesilva</name>
    <dbReference type="NCBI Taxonomy" id="2991712"/>
    <lineage>
        <taxon>Bacteria</taxon>
        <taxon>Pseudomonadati</taxon>
        <taxon>Pseudomonadota</taxon>
        <taxon>Alphaproteobacteria</taxon>
        <taxon>Acetobacterales</taxon>
        <taxon>Acetobacteraceae</taxon>
        <taxon>Limobrevibacterium</taxon>
    </lineage>
</organism>
<dbReference type="CDD" id="cd00221">
    <property type="entry name" value="Vsr"/>
    <property type="match status" value="1"/>
</dbReference>
<protein>
    <submittedName>
        <fullName evidence="8">Very short patch repair endonuclease</fullName>
    </submittedName>
</protein>
<evidence type="ECO:0000256" key="2">
    <source>
        <dbReference type="ARBA" id="ARBA00022759"/>
    </source>
</evidence>
<accession>A0AA42CJB8</accession>
<keyword evidence="5" id="KW-0234">DNA repair</keyword>
<proteinExistence type="inferred from homology"/>
<dbReference type="RefSeq" id="WP_264715578.1">
    <property type="nucleotide sequence ID" value="NZ_JAPDNT010000023.1"/>
</dbReference>
<keyword evidence="2 8" id="KW-0255">Endonuclease</keyword>
<feature type="region of interest" description="Disordered" evidence="7">
    <location>
        <begin position="1"/>
        <end position="53"/>
    </location>
</feature>
<evidence type="ECO:0000313" key="8">
    <source>
        <dbReference type="EMBL" id="MCW3476747.1"/>
    </source>
</evidence>
<comment type="similarity">
    <text evidence="6">Belongs to the Vsr family.</text>
</comment>
<comment type="caution">
    <text evidence="8">The sequence shown here is derived from an EMBL/GenBank/DDBJ whole genome shotgun (WGS) entry which is preliminary data.</text>
</comment>
<name>A0AA42CJB8_9PROT</name>
<dbReference type="GO" id="GO:0004519">
    <property type="term" value="F:endonuclease activity"/>
    <property type="evidence" value="ECO:0007669"/>
    <property type="project" value="UniProtKB-KW"/>
</dbReference>
<dbReference type="GO" id="GO:0006298">
    <property type="term" value="P:mismatch repair"/>
    <property type="evidence" value="ECO:0007669"/>
    <property type="project" value="InterPro"/>
</dbReference>
<dbReference type="Proteomes" id="UP001165679">
    <property type="component" value="Unassembled WGS sequence"/>
</dbReference>
<dbReference type="EMBL" id="JAPDNT010000023">
    <property type="protein sequence ID" value="MCW3476747.1"/>
    <property type="molecule type" value="Genomic_DNA"/>
</dbReference>
<evidence type="ECO:0000256" key="5">
    <source>
        <dbReference type="ARBA" id="ARBA00023204"/>
    </source>
</evidence>